<evidence type="ECO:0000256" key="1">
    <source>
        <dbReference type="SAM" id="MobiDB-lite"/>
    </source>
</evidence>
<accession>A0A699S1D2</accession>
<gene>
    <name evidence="2" type="ORF">Tci_863179</name>
</gene>
<comment type="caution">
    <text evidence="2">The sequence shown here is derived from an EMBL/GenBank/DDBJ whole genome shotgun (WGS) entry which is preliminary data.</text>
</comment>
<reference evidence="2" key="1">
    <citation type="journal article" date="2019" name="Sci. Rep.">
        <title>Draft genome of Tanacetum cinerariifolium, the natural source of mosquito coil.</title>
        <authorList>
            <person name="Yamashiro T."/>
            <person name="Shiraishi A."/>
            <person name="Satake H."/>
            <person name="Nakayama K."/>
        </authorList>
    </citation>
    <scope>NUCLEOTIDE SEQUENCE</scope>
</reference>
<dbReference type="AlphaFoldDB" id="A0A699S1D2"/>
<feature type="non-terminal residue" evidence="2">
    <location>
        <position position="1"/>
    </location>
</feature>
<dbReference type="EMBL" id="BKCJ011130443">
    <property type="protein sequence ID" value="GFC91209.1"/>
    <property type="molecule type" value="Genomic_DNA"/>
</dbReference>
<feature type="compositionally biased region" description="Acidic residues" evidence="1">
    <location>
        <begin position="1"/>
        <end position="32"/>
    </location>
</feature>
<name>A0A699S1D2_TANCI</name>
<organism evidence="2">
    <name type="scientific">Tanacetum cinerariifolium</name>
    <name type="common">Dalmatian daisy</name>
    <name type="synonym">Chrysanthemum cinerariifolium</name>
    <dbReference type="NCBI Taxonomy" id="118510"/>
    <lineage>
        <taxon>Eukaryota</taxon>
        <taxon>Viridiplantae</taxon>
        <taxon>Streptophyta</taxon>
        <taxon>Embryophyta</taxon>
        <taxon>Tracheophyta</taxon>
        <taxon>Spermatophyta</taxon>
        <taxon>Magnoliopsida</taxon>
        <taxon>eudicotyledons</taxon>
        <taxon>Gunneridae</taxon>
        <taxon>Pentapetalae</taxon>
        <taxon>asterids</taxon>
        <taxon>campanulids</taxon>
        <taxon>Asterales</taxon>
        <taxon>Asteraceae</taxon>
        <taxon>Asteroideae</taxon>
        <taxon>Anthemideae</taxon>
        <taxon>Anthemidinae</taxon>
        <taxon>Tanacetum</taxon>
    </lineage>
</organism>
<evidence type="ECO:0000313" key="2">
    <source>
        <dbReference type="EMBL" id="GFC91209.1"/>
    </source>
</evidence>
<feature type="region of interest" description="Disordered" evidence="1">
    <location>
        <begin position="1"/>
        <end position="70"/>
    </location>
</feature>
<sequence>DDDKDDEENGGDDGQEFNEEDYAEETRDEESFDPTPRTLENSDDKGNGDEDLGLNIGGEEGHVEEEEEDELYKDVNINQGRGKLYLGNRGLVPLIAKLPFVINLTISNPKEFFDPFDRLQTRWLSALILARKTSHFPESFQMSSSALESSKAWHRQPLD</sequence>
<proteinExistence type="predicted"/>
<protein>
    <submittedName>
        <fullName evidence="2">Uncharacterized protein</fullName>
    </submittedName>
</protein>